<evidence type="ECO:0000259" key="6">
    <source>
        <dbReference type="Pfam" id="PF02441"/>
    </source>
</evidence>
<feature type="binding site" evidence="5">
    <location>
        <position position="154"/>
    </location>
    <ligand>
        <name>dimethylallyl phosphate</name>
        <dbReference type="ChEBI" id="CHEBI:88052"/>
    </ligand>
</feature>
<comment type="function">
    <text evidence="5">Flavin prenyltransferase that catalyzes the synthesis of the prenylated FMN cofactor (prenyl-FMN) for 4-hydroxy-3-polyprenylbenzoic acid decarboxylase UbiD. The prenyltransferase is metal-independent and links a dimethylallyl moiety from dimethylallyl monophosphate (DMAP) to the flavin N5 and C6 atoms of FMN.</text>
</comment>
<dbReference type="Proteomes" id="UP001500929">
    <property type="component" value="Unassembled WGS sequence"/>
</dbReference>
<keyword evidence="2 5" id="KW-0285">Flavoprotein</keyword>
<dbReference type="EC" id="2.5.1.129" evidence="5"/>
<feature type="binding site" evidence="5">
    <location>
        <begin position="11"/>
        <end position="13"/>
    </location>
    <ligand>
        <name>FMN</name>
        <dbReference type="ChEBI" id="CHEBI:58210"/>
    </ligand>
</feature>
<protein>
    <recommendedName>
        <fullName evidence="5">Flavin prenyltransferase UbiX</fullName>
        <ecNumber evidence="5">2.5.1.129</ecNumber>
    </recommendedName>
</protein>
<name>A0ABN3D8U9_9MICO</name>
<feature type="binding site" evidence="5">
    <location>
        <position position="124"/>
    </location>
    <ligand>
        <name>FMN</name>
        <dbReference type="ChEBI" id="CHEBI:58210"/>
    </ligand>
</feature>
<dbReference type="Gene3D" id="3.40.50.1950">
    <property type="entry name" value="Flavin prenyltransferase-like"/>
    <property type="match status" value="1"/>
</dbReference>
<evidence type="ECO:0000313" key="8">
    <source>
        <dbReference type="Proteomes" id="UP001500929"/>
    </source>
</evidence>
<sequence length="189" mass="20372">MTGRLVIGVTGASAPHYAHRLLEVLAERPEVETHLVVSRGARRTLTEEIGLSIAEFGRAADVVHNPDDLGASIASGSFATLGMAVVPCSVKSLGQIAAGIGSDLLSRAADVTLKERRRLVLAVRETPLSLIHLRNMTTVTEAGAIVMPPVPAFYHHPRSLQDVIDHTVGRILEQFGIDHDLYTRWGETT</sequence>
<dbReference type="InterPro" id="IPR036551">
    <property type="entry name" value="Flavin_trans-like"/>
</dbReference>
<dbReference type="NCBIfam" id="NF004685">
    <property type="entry name" value="PRK06029.1"/>
    <property type="match status" value="1"/>
</dbReference>
<evidence type="ECO:0000256" key="3">
    <source>
        <dbReference type="ARBA" id="ARBA00022643"/>
    </source>
</evidence>
<dbReference type="EMBL" id="BAAAQY010000001">
    <property type="protein sequence ID" value="GAA2224324.1"/>
    <property type="molecule type" value="Genomic_DNA"/>
</dbReference>
<feature type="binding site" evidence="5">
    <location>
        <position position="170"/>
    </location>
    <ligand>
        <name>dimethylallyl phosphate</name>
        <dbReference type="ChEBI" id="CHEBI:88052"/>
    </ligand>
</feature>
<keyword evidence="4 5" id="KW-0808">Transferase</keyword>
<accession>A0ABN3D8U9</accession>
<proteinExistence type="inferred from homology"/>
<dbReference type="HAMAP" id="MF_01984">
    <property type="entry name" value="ubiX_pad"/>
    <property type="match status" value="1"/>
</dbReference>
<feature type="binding site" evidence="5">
    <location>
        <position position="38"/>
    </location>
    <ligand>
        <name>FMN</name>
        <dbReference type="ChEBI" id="CHEBI:58210"/>
    </ligand>
</feature>
<keyword evidence="1 5" id="KW-0637">Prenyltransferase</keyword>
<keyword evidence="8" id="KW-1185">Reference proteome</keyword>
<evidence type="ECO:0000256" key="2">
    <source>
        <dbReference type="ARBA" id="ARBA00022630"/>
    </source>
</evidence>
<evidence type="ECO:0000256" key="5">
    <source>
        <dbReference type="HAMAP-Rule" id="MF_01984"/>
    </source>
</evidence>
<dbReference type="PANTHER" id="PTHR43374">
    <property type="entry name" value="FLAVIN PRENYLTRANSFERASE"/>
    <property type="match status" value="1"/>
</dbReference>
<organism evidence="7 8">
    <name type="scientific">Herbiconiux moechotypicola</name>
    <dbReference type="NCBI Taxonomy" id="637393"/>
    <lineage>
        <taxon>Bacteria</taxon>
        <taxon>Bacillati</taxon>
        <taxon>Actinomycetota</taxon>
        <taxon>Actinomycetes</taxon>
        <taxon>Micrococcales</taxon>
        <taxon>Microbacteriaceae</taxon>
        <taxon>Herbiconiux</taxon>
    </lineage>
</organism>
<dbReference type="InterPro" id="IPR004507">
    <property type="entry name" value="UbiX-like"/>
</dbReference>
<comment type="similarity">
    <text evidence="5">Belongs to the UbiX/PAD1 family.</text>
</comment>
<dbReference type="PANTHER" id="PTHR43374:SF1">
    <property type="entry name" value="FLAVIN PRENYLTRANSFERASE PAD1, MITOCHONDRIAL"/>
    <property type="match status" value="1"/>
</dbReference>
<feature type="binding site" evidence="5">
    <location>
        <begin position="89"/>
        <end position="92"/>
    </location>
    <ligand>
        <name>FMN</name>
        <dbReference type="ChEBI" id="CHEBI:58210"/>
    </ligand>
</feature>
<feature type="domain" description="Flavoprotein" evidence="6">
    <location>
        <begin position="4"/>
        <end position="174"/>
    </location>
</feature>
<comment type="caution">
    <text evidence="7">The sequence shown here is derived from an EMBL/GenBank/DDBJ whole genome shotgun (WGS) entry which is preliminary data.</text>
</comment>
<comment type="catalytic activity">
    <reaction evidence="5">
        <text>dimethylallyl phosphate + FMNH2 = prenylated FMNH2 + phosphate</text>
        <dbReference type="Rhea" id="RHEA:37743"/>
        <dbReference type="ChEBI" id="CHEBI:43474"/>
        <dbReference type="ChEBI" id="CHEBI:57618"/>
        <dbReference type="ChEBI" id="CHEBI:87467"/>
        <dbReference type="ChEBI" id="CHEBI:88052"/>
        <dbReference type="EC" id="2.5.1.129"/>
    </reaction>
</comment>
<keyword evidence="3 5" id="KW-0288">FMN</keyword>
<evidence type="ECO:0000256" key="4">
    <source>
        <dbReference type="ARBA" id="ARBA00022679"/>
    </source>
</evidence>
<evidence type="ECO:0000256" key="1">
    <source>
        <dbReference type="ARBA" id="ARBA00022602"/>
    </source>
</evidence>
<reference evidence="7 8" key="1">
    <citation type="journal article" date="2019" name="Int. J. Syst. Evol. Microbiol.">
        <title>The Global Catalogue of Microorganisms (GCM) 10K type strain sequencing project: providing services to taxonomists for standard genome sequencing and annotation.</title>
        <authorList>
            <consortium name="The Broad Institute Genomics Platform"/>
            <consortium name="The Broad Institute Genome Sequencing Center for Infectious Disease"/>
            <person name="Wu L."/>
            <person name="Ma J."/>
        </authorList>
    </citation>
    <scope>NUCLEOTIDE SEQUENCE [LARGE SCALE GENOMIC DNA]</scope>
    <source>
        <strain evidence="7 8">JCM 16117</strain>
    </source>
</reference>
<dbReference type="Pfam" id="PF02441">
    <property type="entry name" value="Flavoprotein"/>
    <property type="match status" value="1"/>
</dbReference>
<dbReference type="RefSeq" id="WP_259477599.1">
    <property type="nucleotide sequence ID" value="NZ_BAAAQY010000001.1"/>
</dbReference>
<gene>
    <name evidence="5" type="primary">ubiX</name>
    <name evidence="7" type="ORF">GCM10009851_04670</name>
</gene>
<evidence type="ECO:0000313" key="7">
    <source>
        <dbReference type="EMBL" id="GAA2224324.1"/>
    </source>
</evidence>
<dbReference type="NCBIfam" id="TIGR00421">
    <property type="entry name" value="ubiX_pad"/>
    <property type="match status" value="1"/>
</dbReference>
<comment type="caution">
    <text evidence="5">Lacks conserved residue(s) required for the propagation of feature annotation.</text>
</comment>
<dbReference type="SUPFAM" id="SSF52507">
    <property type="entry name" value="Homo-oligomeric flavin-containing Cys decarboxylases, HFCD"/>
    <property type="match status" value="1"/>
</dbReference>
<dbReference type="InterPro" id="IPR003382">
    <property type="entry name" value="Flavoprotein"/>
</dbReference>